<dbReference type="EMBL" id="LCPJ01000005">
    <property type="protein sequence ID" value="KKU96039.1"/>
    <property type="molecule type" value="Genomic_DNA"/>
</dbReference>
<sequence length="114" mass="12998">MEIFTDVKFDERQDVMVRRGSVLLSFWNWPGATGGNPQSFRRKLCDKCQLLKARGSASCTGIDDDFNGTLRLPKDKKFADLKEIVARAMCAMVKGLEEYFQDARIIDVVRGRTF</sequence>
<comment type="caution">
    <text evidence="1">The sequence shown here is derived from an EMBL/GenBank/DDBJ whole genome shotgun (WGS) entry which is preliminary data.</text>
</comment>
<name>A0A0G1UPH1_9BACT</name>
<protein>
    <submittedName>
        <fullName evidence="1">Uncharacterized protein</fullName>
    </submittedName>
</protein>
<accession>A0A0G1UPH1</accession>
<dbReference type="Proteomes" id="UP000034661">
    <property type="component" value="Unassembled WGS sequence"/>
</dbReference>
<organism evidence="1 2">
    <name type="scientific">Candidatus Gottesmanbacteria bacterium GW2011_GWA1_48_13</name>
    <dbReference type="NCBI Taxonomy" id="1618439"/>
    <lineage>
        <taxon>Bacteria</taxon>
        <taxon>Candidatus Gottesmaniibacteriota</taxon>
    </lineage>
</organism>
<reference evidence="1 2" key="1">
    <citation type="journal article" date="2015" name="Nature">
        <title>rRNA introns, odd ribosomes, and small enigmatic genomes across a large radiation of phyla.</title>
        <authorList>
            <person name="Brown C.T."/>
            <person name="Hug L.A."/>
            <person name="Thomas B.C."/>
            <person name="Sharon I."/>
            <person name="Castelle C.J."/>
            <person name="Singh A."/>
            <person name="Wilkins M.J."/>
            <person name="Williams K.H."/>
            <person name="Banfield J.F."/>
        </authorList>
    </citation>
    <scope>NUCLEOTIDE SEQUENCE [LARGE SCALE GENOMIC DNA]</scope>
</reference>
<evidence type="ECO:0000313" key="2">
    <source>
        <dbReference type="Proteomes" id="UP000034661"/>
    </source>
</evidence>
<proteinExistence type="predicted"/>
<gene>
    <name evidence="1" type="ORF">UY27_C0005G0016</name>
</gene>
<evidence type="ECO:0000313" key="1">
    <source>
        <dbReference type="EMBL" id="KKU96039.1"/>
    </source>
</evidence>
<dbReference type="AlphaFoldDB" id="A0A0G1UPH1"/>